<organism evidence="2 3">
    <name type="scientific">Ephemeroptericola cinctiostellae</name>
    <dbReference type="NCBI Taxonomy" id="2268024"/>
    <lineage>
        <taxon>Bacteria</taxon>
        <taxon>Pseudomonadati</taxon>
        <taxon>Pseudomonadota</taxon>
        <taxon>Betaproteobacteria</taxon>
        <taxon>Burkholderiales</taxon>
        <taxon>Burkholderiaceae</taxon>
        <taxon>Ephemeroptericola</taxon>
    </lineage>
</organism>
<dbReference type="EMBL" id="CP031124">
    <property type="protein sequence ID" value="AXF86685.1"/>
    <property type="molecule type" value="Genomic_DNA"/>
</dbReference>
<gene>
    <name evidence="2" type="ORF">DTO96_102440</name>
</gene>
<dbReference type="AlphaFoldDB" id="A0A345DE97"/>
<protein>
    <submittedName>
        <fullName evidence="2">Uncharacterized protein</fullName>
    </submittedName>
</protein>
<sequence>MTDKPHGLTGKKNAKKDETAESWLQVRTLTSDKSLWVKAAQKSGGNLSGWVTKTLNDVAKKELNIKE</sequence>
<evidence type="ECO:0000313" key="3">
    <source>
        <dbReference type="Proteomes" id="UP000252182"/>
    </source>
</evidence>
<dbReference type="KEGG" id="hyf:DTO96_102440"/>
<keyword evidence="3" id="KW-1185">Reference proteome</keyword>
<accession>A0A345DE97</accession>
<reference evidence="3" key="1">
    <citation type="submission" date="2018-07" db="EMBL/GenBank/DDBJ databases">
        <authorList>
            <person name="Kim H."/>
        </authorList>
    </citation>
    <scope>NUCLEOTIDE SEQUENCE [LARGE SCALE GENOMIC DNA]</scope>
    <source>
        <strain evidence="3">F02</strain>
    </source>
</reference>
<proteinExistence type="predicted"/>
<evidence type="ECO:0000313" key="2">
    <source>
        <dbReference type="EMBL" id="AXF86685.1"/>
    </source>
</evidence>
<dbReference type="Proteomes" id="UP000252182">
    <property type="component" value="Chromosome"/>
</dbReference>
<dbReference type="RefSeq" id="WP_114563736.1">
    <property type="nucleotide sequence ID" value="NZ_CP031124.1"/>
</dbReference>
<feature type="region of interest" description="Disordered" evidence="1">
    <location>
        <begin position="1"/>
        <end position="20"/>
    </location>
</feature>
<name>A0A345DE97_9BURK</name>
<evidence type="ECO:0000256" key="1">
    <source>
        <dbReference type="SAM" id="MobiDB-lite"/>
    </source>
</evidence>